<feature type="transmembrane region" description="Helical" evidence="1">
    <location>
        <begin position="37"/>
        <end position="56"/>
    </location>
</feature>
<name>A0A3A6PUJ7_9EURY</name>
<evidence type="ECO:0000313" key="2">
    <source>
        <dbReference type="EMBL" id="RJX44186.1"/>
    </source>
</evidence>
<keyword evidence="1" id="KW-0472">Membrane</keyword>
<organism evidence="2 3">
    <name type="scientific">Halonotius aquaticus</name>
    <dbReference type="NCBI Taxonomy" id="2216978"/>
    <lineage>
        <taxon>Archaea</taxon>
        <taxon>Methanobacteriati</taxon>
        <taxon>Methanobacteriota</taxon>
        <taxon>Stenosarchaea group</taxon>
        <taxon>Halobacteria</taxon>
        <taxon>Halobacteriales</taxon>
        <taxon>Haloferacaceae</taxon>
        <taxon>Halonotius</taxon>
    </lineage>
</organism>
<keyword evidence="3" id="KW-1185">Reference proteome</keyword>
<feature type="transmembrane region" description="Helical" evidence="1">
    <location>
        <begin position="68"/>
        <end position="92"/>
    </location>
</feature>
<evidence type="ECO:0000256" key="1">
    <source>
        <dbReference type="SAM" id="Phobius"/>
    </source>
</evidence>
<dbReference type="AlphaFoldDB" id="A0A3A6PUJ7"/>
<dbReference type="EMBL" id="QKNY01000005">
    <property type="protein sequence ID" value="RJX44186.1"/>
    <property type="molecule type" value="Genomic_DNA"/>
</dbReference>
<keyword evidence="1" id="KW-1133">Transmembrane helix</keyword>
<protein>
    <submittedName>
        <fullName evidence="2">Uncharacterized protein</fullName>
    </submittedName>
</protein>
<reference evidence="2 3" key="1">
    <citation type="submission" date="2018-06" db="EMBL/GenBank/DDBJ databases">
        <title>Halonotius sp. F13-13 a new haloarchaeeon isolated from a solar saltern from Isla Cristina, Huelva, Spain.</title>
        <authorList>
            <person name="Duran-Viseras A."/>
            <person name="Sanchez-Porro C."/>
            <person name="Ventosa A."/>
        </authorList>
    </citation>
    <scope>NUCLEOTIDE SEQUENCE [LARGE SCALE GENOMIC DNA]</scope>
    <source>
        <strain evidence="2 3">F13-13</strain>
    </source>
</reference>
<evidence type="ECO:0000313" key="3">
    <source>
        <dbReference type="Proteomes" id="UP000276588"/>
    </source>
</evidence>
<proteinExistence type="predicted"/>
<feature type="transmembrane region" description="Helical" evidence="1">
    <location>
        <begin position="98"/>
        <end position="122"/>
    </location>
</feature>
<comment type="caution">
    <text evidence="2">The sequence shown here is derived from an EMBL/GenBank/DDBJ whole genome shotgun (WGS) entry which is preliminary data.</text>
</comment>
<accession>A0A3A6PUJ7</accession>
<gene>
    <name evidence="2" type="ORF">DM826_03690</name>
</gene>
<keyword evidence="1" id="KW-0812">Transmembrane</keyword>
<sequence length="161" mass="15999">MLLLVSTVRSAMAQSGSPGDTLPPEQGTGYGSSRWLTIIGVGLWLVVLAAFGLLVFTNVGGSDTGSVVLLIGATVVAATVVLVVSATLYMVFERLNLGGGAITLLVALIATIAVPIGVLFLLSQLGGSGGGSLLGGLIDSLPVGDNLRRTAGPVLEGLLGG</sequence>
<dbReference type="Proteomes" id="UP000276588">
    <property type="component" value="Unassembled WGS sequence"/>
</dbReference>